<dbReference type="OrthoDB" id="2082416at2"/>
<accession>A0A495VW54</accession>
<keyword evidence="2" id="KW-1185">Reference proteome</keyword>
<evidence type="ECO:0008006" key="3">
    <source>
        <dbReference type="Google" id="ProtNLM"/>
    </source>
</evidence>
<dbReference type="EMBL" id="RBXO01000001">
    <property type="protein sequence ID" value="RKT53556.1"/>
    <property type="molecule type" value="Genomic_DNA"/>
</dbReference>
<name>A0A495VW54_9PSEU</name>
<comment type="caution">
    <text evidence="1">The sequence shown here is derived from an EMBL/GenBank/DDBJ whole genome shotgun (WGS) entry which is preliminary data.</text>
</comment>
<evidence type="ECO:0000313" key="1">
    <source>
        <dbReference type="EMBL" id="RKT53556.1"/>
    </source>
</evidence>
<dbReference type="Pfam" id="PF18144">
    <property type="entry name" value="SMODS"/>
    <property type="match status" value="1"/>
</dbReference>
<dbReference type="Proteomes" id="UP000282084">
    <property type="component" value="Unassembled WGS sequence"/>
</dbReference>
<evidence type="ECO:0000313" key="2">
    <source>
        <dbReference type="Proteomes" id="UP000282084"/>
    </source>
</evidence>
<gene>
    <name evidence="1" type="ORF">C8E97_2124</name>
</gene>
<proteinExistence type="predicted"/>
<dbReference type="RefSeq" id="WP_121003908.1">
    <property type="nucleotide sequence ID" value="NZ_RBXO01000001.1"/>
</dbReference>
<dbReference type="AlphaFoldDB" id="A0A495VW54"/>
<dbReference type="SUPFAM" id="SSF81301">
    <property type="entry name" value="Nucleotidyltransferase"/>
    <property type="match status" value="1"/>
</dbReference>
<sequence length="320" mass="34910">MDLTKAFDTFQQTVNADIEQVRLARERRDAFKGALKGEPGVLEVFGSGSLARSTQLKPVHDVDLIMVFDAAAYPEWGQPGDSSAGALEVVREMVKRLLGDSGGTVEELVRLAKPRDRAVKCFIDPPEQDDAFTVDVMPVLRQADNTLLVPSKRKECWSTADPEYLIAQVKERQENWSYFRPTVRVLKLWRHGVPTKVKSLVMEVLALKCLPTDTTRPQALKAFFTAAAVEVNYGVVDPAGHCGVIQPDLDTEALRTALESARDIAEEACAAAADGDSDGAALLWRELFGDDLPAPEEKSSGTAAGSFLYVPRPVVDAPQG</sequence>
<organism evidence="1 2">
    <name type="scientific">Saccharothrix australiensis</name>
    <dbReference type="NCBI Taxonomy" id="2072"/>
    <lineage>
        <taxon>Bacteria</taxon>
        <taxon>Bacillati</taxon>
        <taxon>Actinomycetota</taxon>
        <taxon>Actinomycetes</taxon>
        <taxon>Pseudonocardiales</taxon>
        <taxon>Pseudonocardiaceae</taxon>
        <taxon>Saccharothrix</taxon>
    </lineage>
</organism>
<reference evidence="1 2" key="1">
    <citation type="submission" date="2018-10" db="EMBL/GenBank/DDBJ databases">
        <title>Sequencing the genomes of 1000 actinobacteria strains.</title>
        <authorList>
            <person name="Klenk H.-P."/>
        </authorList>
    </citation>
    <scope>NUCLEOTIDE SEQUENCE [LARGE SCALE GENOMIC DNA]</scope>
    <source>
        <strain evidence="1 2">DSM 43800</strain>
    </source>
</reference>
<dbReference type="InterPro" id="IPR043519">
    <property type="entry name" value="NT_sf"/>
</dbReference>
<protein>
    <recommendedName>
        <fullName evidence="3">Nucleotidyltransferase-like protein</fullName>
    </recommendedName>
</protein>